<keyword evidence="5" id="KW-0238">DNA-binding</keyword>
<dbReference type="InterPro" id="IPR023405">
    <property type="entry name" value="Topo_IA_core_domain"/>
</dbReference>
<evidence type="ECO:0000313" key="15">
    <source>
        <dbReference type="Proteomes" id="UP000704176"/>
    </source>
</evidence>
<dbReference type="PANTHER" id="PTHR11390">
    <property type="entry name" value="PROKARYOTIC DNA TOPOISOMERASE"/>
    <property type="match status" value="1"/>
</dbReference>
<dbReference type="InterPro" id="IPR013825">
    <property type="entry name" value="Topo_IA_cen_sub2"/>
</dbReference>
<dbReference type="Proteomes" id="UP000704176">
    <property type="component" value="Unassembled WGS sequence"/>
</dbReference>
<dbReference type="PRINTS" id="PR00417">
    <property type="entry name" value="PRTPISMRASEI"/>
</dbReference>
<feature type="region of interest" description="Disordered" evidence="11">
    <location>
        <begin position="464"/>
        <end position="491"/>
    </location>
</feature>
<dbReference type="CDD" id="cd01028">
    <property type="entry name" value="TOPRIM_TopoIA"/>
    <property type="match status" value="1"/>
</dbReference>
<evidence type="ECO:0000256" key="7">
    <source>
        <dbReference type="ARBA" id="ARBA00030003"/>
    </source>
</evidence>
<dbReference type="InterPro" id="IPR013824">
    <property type="entry name" value="Topo_IA_cen_sub1"/>
</dbReference>
<dbReference type="InterPro" id="IPR013826">
    <property type="entry name" value="Topo_IA_cen_sub3"/>
</dbReference>
<dbReference type="Pfam" id="PF01131">
    <property type="entry name" value="Topoisom_bac"/>
    <property type="match status" value="1"/>
</dbReference>
<dbReference type="Gene3D" id="1.10.290.10">
    <property type="entry name" value="Topoisomerase I, domain 4"/>
    <property type="match status" value="1"/>
</dbReference>
<evidence type="ECO:0000256" key="5">
    <source>
        <dbReference type="ARBA" id="ARBA00023125"/>
    </source>
</evidence>
<dbReference type="InterPro" id="IPR003601">
    <property type="entry name" value="Topo_IA_2"/>
</dbReference>
<evidence type="ECO:0000256" key="6">
    <source>
        <dbReference type="ARBA" id="ARBA00023235"/>
    </source>
</evidence>
<evidence type="ECO:0000256" key="11">
    <source>
        <dbReference type="SAM" id="MobiDB-lite"/>
    </source>
</evidence>
<evidence type="ECO:0000256" key="8">
    <source>
        <dbReference type="ARBA" id="ARBA00031985"/>
    </source>
</evidence>
<accession>A0ABS7VTL5</accession>
<reference evidence="14 15" key="1">
    <citation type="submission" date="2021-09" db="EMBL/GenBank/DDBJ databases">
        <title>The complete genome sequence of a new microorganism.</title>
        <authorList>
            <person name="Zi Z."/>
        </authorList>
    </citation>
    <scope>NUCLEOTIDE SEQUENCE [LARGE SCALE GENOMIC DNA]</scope>
    <source>
        <strain evidence="14 15">WGZ8</strain>
    </source>
</reference>
<evidence type="ECO:0000313" key="14">
    <source>
        <dbReference type="EMBL" id="MBZ6078911.1"/>
    </source>
</evidence>
<gene>
    <name evidence="14" type="ORF">K9B37_21880</name>
</gene>
<dbReference type="EC" id="5.6.2.1" evidence="3"/>
<comment type="caution">
    <text evidence="14">The sequence shown here is derived from an EMBL/GenBank/DDBJ whole genome shotgun (WGS) entry which is preliminary data.</text>
</comment>
<feature type="domain" description="Topo IA-type catalytic" evidence="13">
    <location>
        <begin position="142"/>
        <end position="603"/>
    </location>
</feature>
<comment type="catalytic activity">
    <reaction evidence="1">
        <text>ATP-independent breakage of single-stranded DNA, followed by passage and rejoining.</text>
        <dbReference type="EC" id="5.6.2.1"/>
    </reaction>
</comment>
<comment type="similarity">
    <text evidence="2">Belongs to the type IA topoisomerase family.</text>
</comment>
<dbReference type="InterPro" id="IPR003602">
    <property type="entry name" value="Topo_IA_DNA-bd_dom"/>
</dbReference>
<dbReference type="PANTHER" id="PTHR11390:SF21">
    <property type="entry name" value="DNA TOPOISOMERASE 3-ALPHA"/>
    <property type="match status" value="1"/>
</dbReference>
<dbReference type="SMART" id="SM00493">
    <property type="entry name" value="TOPRIM"/>
    <property type="match status" value="1"/>
</dbReference>
<evidence type="ECO:0000256" key="4">
    <source>
        <dbReference type="ARBA" id="ARBA00023029"/>
    </source>
</evidence>
<evidence type="ECO:0000256" key="3">
    <source>
        <dbReference type="ARBA" id="ARBA00012891"/>
    </source>
</evidence>
<organism evidence="14 15">
    <name type="scientific">Microvirga puerhi</name>
    <dbReference type="NCBI Taxonomy" id="2876078"/>
    <lineage>
        <taxon>Bacteria</taxon>
        <taxon>Pseudomonadati</taxon>
        <taxon>Pseudomonadota</taxon>
        <taxon>Alphaproteobacteria</taxon>
        <taxon>Hyphomicrobiales</taxon>
        <taxon>Methylobacteriaceae</taxon>
        <taxon>Microvirga</taxon>
    </lineage>
</organism>
<dbReference type="Gene3D" id="2.70.20.10">
    <property type="entry name" value="Topoisomerase I, domain 3"/>
    <property type="match status" value="1"/>
</dbReference>
<proteinExistence type="inferred from homology"/>
<dbReference type="InterPro" id="IPR006171">
    <property type="entry name" value="TOPRIM_dom"/>
</dbReference>
<dbReference type="RefSeq" id="WP_224315663.1">
    <property type="nucleotide sequence ID" value="NZ_JAIRBM010000024.1"/>
</dbReference>
<dbReference type="PROSITE" id="PS50880">
    <property type="entry name" value="TOPRIM"/>
    <property type="match status" value="1"/>
</dbReference>
<dbReference type="SUPFAM" id="SSF56712">
    <property type="entry name" value="Prokaryotic type I DNA topoisomerase"/>
    <property type="match status" value="1"/>
</dbReference>
<keyword evidence="4" id="KW-0799">Topoisomerase</keyword>
<dbReference type="EMBL" id="JAIRBM010000024">
    <property type="protein sequence ID" value="MBZ6078911.1"/>
    <property type="molecule type" value="Genomic_DNA"/>
</dbReference>
<dbReference type="SMART" id="SM00436">
    <property type="entry name" value="TOP1Bc"/>
    <property type="match status" value="1"/>
</dbReference>
<keyword evidence="6" id="KW-0413">Isomerase</keyword>
<dbReference type="InterPro" id="IPR000380">
    <property type="entry name" value="Topo_IA"/>
</dbReference>
<dbReference type="SMART" id="SM00437">
    <property type="entry name" value="TOP1Ac"/>
    <property type="match status" value="1"/>
</dbReference>
<evidence type="ECO:0000256" key="2">
    <source>
        <dbReference type="ARBA" id="ARBA00009446"/>
    </source>
</evidence>
<sequence length="715" mass="77808">MKLIICEKPLQAKNMMAALGSQPGITILPAEGHLFRLAEPGEVNTAWETWTDDVLVPPDGFYPKVPDKSGGKSSKLQRIREAAKSASSIVIATDCDREGQAIADDILKVLKFKGPVLRAMFTAEDKKSLLEAVRSAKPNTDYAHISRAAEARRQADQIYNLTLTRVGSRHLRPSTWKPGKPVGIGRVKTPTFGIVCARELEIRQFVSRPYYSVWATIHAEGHNIRLRHDLSGRERIFDRSEADTLTALVSRWAGTVSCKKEAKIQSPENPLDITTLLARASKVGLDLQKTVEVAQSLYEKHKIITYPRGESRYLPEALIDDAAPLLKVLQGLYPATAGWSPNIRKGKSGVFSDAGNGGASHHAIIPNVNVADQFATIYAELNNDERKLFDLIALSYLAAIGPDHHYDQTVIKISVATPSGAETFKTTGRVVTSPGWKAILPSSLASDDDSETEEDDQVSALPMLTDGASGHATGSGVAESMTKPPSRIKPGDLPKVMKEAWKFVPEGEERERLKKAEGIGMPGTRPAIVEGLIRQGWLLKEKGFLVPSAEALDIYLLFREKVPAIVDIGFTARMEMRLDAVLEGKISAEEVVNQIVRTTGRIVEIVIASGNGPVESAVGGPRAPSDKMIALAQKMAASKNVSLPEGYNTDFSVCKTFLDAQLPKDQNAQQGPRPASEKAIEFAKGIEARTGKKIPEAALKDGIKLSKWIDTNKGR</sequence>
<protein>
    <recommendedName>
        <fullName evidence="3">DNA topoisomerase</fullName>
        <ecNumber evidence="3">5.6.2.1</ecNumber>
    </recommendedName>
    <alternativeName>
        <fullName evidence="10">Omega-protein</fullName>
    </alternativeName>
    <alternativeName>
        <fullName evidence="9">Relaxing enzyme</fullName>
    </alternativeName>
    <alternativeName>
        <fullName evidence="7">Swivelase</fullName>
    </alternativeName>
    <alternativeName>
        <fullName evidence="8">Untwisting enzyme</fullName>
    </alternativeName>
</protein>
<dbReference type="Gene3D" id="3.40.50.140">
    <property type="match status" value="1"/>
</dbReference>
<keyword evidence="15" id="KW-1185">Reference proteome</keyword>
<name>A0ABS7VTL5_9HYPH</name>
<evidence type="ECO:0000256" key="10">
    <source>
        <dbReference type="ARBA" id="ARBA00032877"/>
    </source>
</evidence>
<evidence type="ECO:0000256" key="1">
    <source>
        <dbReference type="ARBA" id="ARBA00000213"/>
    </source>
</evidence>
<evidence type="ECO:0000259" key="12">
    <source>
        <dbReference type="PROSITE" id="PS50880"/>
    </source>
</evidence>
<dbReference type="Gene3D" id="1.10.460.10">
    <property type="entry name" value="Topoisomerase I, domain 2"/>
    <property type="match status" value="1"/>
</dbReference>
<dbReference type="PROSITE" id="PS52039">
    <property type="entry name" value="TOPO_IA_2"/>
    <property type="match status" value="1"/>
</dbReference>
<feature type="domain" description="Toprim" evidence="12">
    <location>
        <begin position="1"/>
        <end position="125"/>
    </location>
</feature>
<dbReference type="Pfam" id="PF01751">
    <property type="entry name" value="Toprim"/>
    <property type="match status" value="1"/>
</dbReference>
<evidence type="ECO:0000256" key="9">
    <source>
        <dbReference type="ARBA" id="ARBA00032235"/>
    </source>
</evidence>
<dbReference type="InterPro" id="IPR013497">
    <property type="entry name" value="Topo_IA_cen"/>
</dbReference>
<evidence type="ECO:0000259" key="13">
    <source>
        <dbReference type="PROSITE" id="PS52039"/>
    </source>
</evidence>